<dbReference type="Pfam" id="PF02911">
    <property type="entry name" value="Formyl_trans_C"/>
    <property type="match status" value="1"/>
</dbReference>
<name>A0ABN5AR75_9GAMM</name>
<evidence type="ECO:0000259" key="1">
    <source>
        <dbReference type="Pfam" id="PF00551"/>
    </source>
</evidence>
<evidence type="ECO:0000313" key="3">
    <source>
        <dbReference type="EMBL" id="ASG66281.1"/>
    </source>
</evidence>
<dbReference type="SUPFAM" id="SSF50486">
    <property type="entry name" value="FMT C-terminal domain-like"/>
    <property type="match status" value="1"/>
</dbReference>
<dbReference type="InterPro" id="IPR036477">
    <property type="entry name" value="Formyl_transf_N_sf"/>
</dbReference>
<dbReference type="EMBL" id="CP022133">
    <property type="protein sequence ID" value="ASG66281.1"/>
    <property type="molecule type" value="Genomic_DNA"/>
</dbReference>
<dbReference type="RefSeq" id="WP_088768656.1">
    <property type="nucleotide sequence ID" value="NZ_CP022133.1"/>
</dbReference>
<reference evidence="3 4" key="1">
    <citation type="submission" date="2017-06" db="EMBL/GenBank/DDBJ databases">
        <title>Complete genome sequence of Idiomarina piscisalsi strain 10PY1A isolated from soil of Soudi Arabia.</title>
        <authorList>
            <person name="Kim M.-C."/>
            <person name="Jung B.K."/>
            <person name="Budiyanto F."/>
            <person name="Nzila A."/>
            <person name="Shin J.-H."/>
        </authorList>
    </citation>
    <scope>NUCLEOTIDE SEQUENCE [LARGE SCALE GENOMIC DNA]</scope>
    <source>
        <strain evidence="3 4">10PY1A</strain>
    </source>
</reference>
<evidence type="ECO:0000313" key="4">
    <source>
        <dbReference type="Proteomes" id="UP000197717"/>
    </source>
</evidence>
<keyword evidence="4" id="KW-1185">Reference proteome</keyword>
<feature type="domain" description="Formyl transferase N-terminal" evidence="1">
    <location>
        <begin position="55"/>
        <end position="160"/>
    </location>
</feature>
<dbReference type="Pfam" id="PF00551">
    <property type="entry name" value="Formyl_trans_N"/>
    <property type="match status" value="1"/>
</dbReference>
<dbReference type="PANTHER" id="PTHR11138:SF5">
    <property type="entry name" value="METHIONYL-TRNA FORMYLTRANSFERASE, MITOCHONDRIAL"/>
    <property type="match status" value="1"/>
</dbReference>
<proteinExistence type="predicted"/>
<dbReference type="InterPro" id="IPR011034">
    <property type="entry name" value="Formyl_transferase-like_C_sf"/>
</dbReference>
<feature type="domain" description="Formyl transferase C-terminal" evidence="2">
    <location>
        <begin position="200"/>
        <end position="278"/>
    </location>
</feature>
<dbReference type="CDD" id="cd08369">
    <property type="entry name" value="FMT_core"/>
    <property type="match status" value="1"/>
</dbReference>
<evidence type="ECO:0000259" key="2">
    <source>
        <dbReference type="Pfam" id="PF02911"/>
    </source>
</evidence>
<gene>
    <name evidence="3" type="ORF">CEW91_09085</name>
</gene>
<sequence length="299" mass="33792">MKIGYFADGPWAHKAIELLANDPDIEIAFIVPRFDKQDPVLKDWAKQLRIPFLVCENVNKNSFLQQVSEFNCDLFVSMSFNQIIRKPLLEVPSLGFINCHAGALPFYRGRNPLNWALINGEKEFGITVHYIDEGIDTGDIIEQKMLPISQDDTYGTLLETAINNCGHVLFKAIKNLFNDQVRRVPQKTIHPVGTYFCQRKPGDEFIRFDWTSERVFNFVRALAYPGPLAKFRYGGVIYDIHSAKLIEDAPEYICIEGIVTNVNGSIITVKTLDSTIQLNVSASTKSSPSTLRVGARLDF</sequence>
<dbReference type="InterPro" id="IPR005793">
    <property type="entry name" value="Formyl_trans_C"/>
</dbReference>
<dbReference type="InterPro" id="IPR002376">
    <property type="entry name" value="Formyl_transf_N"/>
</dbReference>
<dbReference type="PANTHER" id="PTHR11138">
    <property type="entry name" value="METHIONYL-TRNA FORMYLTRANSFERASE"/>
    <property type="match status" value="1"/>
</dbReference>
<organism evidence="3 4">
    <name type="scientific">Idiomarina piscisalsi</name>
    <dbReference type="NCBI Taxonomy" id="1096243"/>
    <lineage>
        <taxon>Bacteria</taxon>
        <taxon>Pseudomonadati</taxon>
        <taxon>Pseudomonadota</taxon>
        <taxon>Gammaproteobacteria</taxon>
        <taxon>Alteromonadales</taxon>
        <taxon>Idiomarinaceae</taxon>
        <taxon>Idiomarina</taxon>
    </lineage>
</organism>
<dbReference type="Gene3D" id="3.40.50.12230">
    <property type="match status" value="1"/>
</dbReference>
<dbReference type="GO" id="GO:0016740">
    <property type="term" value="F:transferase activity"/>
    <property type="evidence" value="ECO:0007669"/>
    <property type="project" value="UniProtKB-KW"/>
</dbReference>
<dbReference type="Proteomes" id="UP000197717">
    <property type="component" value="Chromosome"/>
</dbReference>
<protein>
    <submittedName>
        <fullName evidence="3">Formyl transferase</fullName>
    </submittedName>
</protein>
<accession>A0ABN5AR75</accession>
<dbReference type="SUPFAM" id="SSF53328">
    <property type="entry name" value="Formyltransferase"/>
    <property type="match status" value="1"/>
</dbReference>
<keyword evidence="3" id="KW-0808">Transferase</keyword>